<feature type="region of interest" description="Disordered" evidence="1">
    <location>
        <begin position="27"/>
        <end position="46"/>
    </location>
</feature>
<gene>
    <name evidence="2" type="ORF">LMG32879_000906</name>
</gene>
<organism evidence="2 3">
    <name type="scientific">Brytella acorum</name>
    <dbReference type="NCBI Taxonomy" id="2959299"/>
    <lineage>
        <taxon>Bacteria</taxon>
        <taxon>Pseudomonadati</taxon>
        <taxon>Pseudomonadota</taxon>
        <taxon>Alphaproteobacteria</taxon>
        <taxon>Acetobacterales</taxon>
        <taxon>Acetobacteraceae</taxon>
        <taxon>Brytella</taxon>
    </lineage>
</organism>
<name>A0AA35V980_9PROT</name>
<evidence type="ECO:0000313" key="2">
    <source>
        <dbReference type="EMBL" id="CAI9120077.1"/>
    </source>
</evidence>
<dbReference type="EMBL" id="CATKSH010000004">
    <property type="protein sequence ID" value="CAI9120077.1"/>
    <property type="molecule type" value="Genomic_DNA"/>
</dbReference>
<accession>A0AA35V980</accession>
<dbReference type="Proteomes" id="UP001176960">
    <property type="component" value="Unassembled WGS sequence"/>
</dbReference>
<reference evidence="2" key="1">
    <citation type="submission" date="2023-03" db="EMBL/GenBank/DDBJ databases">
        <authorList>
            <person name="Cleenwerck I."/>
        </authorList>
    </citation>
    <scope>NUCLEOTIDE SEQUENCE</scope>
    <source>
        <strain evidence="2">LMG 32879</strain>
    </source>
</reference>
<sequence>MRQDVRFYLGDGRHVLDDLDPVPTLPDWLRRNQGRTGARGGQARGKAATRAIAARLHGRAYAWREHLNPARVRQRRKRHAPVGASRLLPRRSSCGV</sequence>
<dbReference type="AlphaFoldDB" id="A0AA35V980"/>
<keyword evidence="3" id="KW-1185">Reference proteome</keyword>
<comment type="caution">
    <text evidence="2">The sequence shown here is derived from an EMBL/GenBank/DDBJ whole genome shotgun (WGS) entry which is preliminary data.</text>
</comment>
<feature type="region of interest" description="Disordered" evidence="1">
    <location>
        <begin position="72"/>
        <end position="96"/>
    </location>
</feature>
<proteinExistence type="predicted"/>
<evidence type="ECO:0000313" key="3">
    <source>
        <dbReference type="Proteomes" id="UP001176960"/>
    </source>
</evidence>
<dbReference type="RefSeq" id="WP_289841875.1">
    <property type="nucleotide sequence ID" value="NZ_CATKSH010000004.1"/>
</dbReference>
<evidence type="ECO:0000256" key="1">
    <source>
        <dbReference type="SAM" id="MobiDB-lite"/>
    </source>
</evidence>
<protein>
    <submittedName>
        <fullName evidence="2">Uncharacterized protein</fullName>
    </submittedName>
</protein>